<dbReference type="GO" id="GO:0006565">
    <property type="term" value="P:L-serine catabolic process"/>
    <property type="evidence" value="ECO:0007669"/>
    <property type="project" value="TreeGrafter"/>
</dbReference>
<dbReference type="AlphaFoldDB" id="A0A6H0SAS2"/>
<evidence type="ECO:0000256" key="8">
    <source>
        <dbReference type="ARBA" id="ARBA00031427"/>
    </source>
</evidence>
<dbReference type="Pfam" id="PF00291">
    <property type="entry name" value="PALP"/>
    <property type="match status" value="1"/>
</dbReference>
<sequence>MSAPTLVTVGEIRAAADRLRGSIMRTPLIPAPWADPGRPLFIKPESLQVIGAFKVRGALNAIGRIDDGLRQRGVVAYSSGNHAQAVAYAAARFGIDAHIVMPEETPRVKVARTRSHGARVVLCGAGQREVVAAQLVEDTGATLVPPFDHPDVIAGQGTIGLEIAEDMPDVRTVLVPVSGGGLASGIGTAIRALCPDAQIFGVEPELAADTAEGLRRGSRVSMPIEDRNRTIADGLRSEPSELTFAHLQQVLTDVLTVSEDEIRSAVAELAVQARLVSEPSGAVALAAYRRHRTPAGKTVMILSGGNIEPALLAQIVAESPTVGVDQGDGHGATPTRAV</sequence>
<comment type="function">
    <text evidence="7">Catalyzes the anaerobic formation of alpha-ketobutyrate and ammonia from threonine in a two-step reaction. The first step involved a dehydration of threonine and a production of enamine intermediates (aminocrotonate), which tautomerizes to its imine form (iminobutyrate). Both intermediates are unstable and short-lived. The second step is the nonenzymatic hydrolysis of the enamine/imine intermediates to form 2-ketobutyrate and free ammonia. In the low water environment of the cell, the second step is accelerated by RidA.</text>
</comment>
<dbReference type="InterPro" id="IPR050147">
    <property type="entry name" value="Ser/Thr_Dehydratase"/>
</dbReference>
<dbReference type="SUPFAM" id="SSF53686">
    <property type="entry name" value="Tryptophan synthase beta subunit-like PLP-dependent enzymes"/>
    <property type="match status" value="1"/>
</dbReference>
<dbReference type="GO" id="GO:0003941">
    <property type="term" value="F:L-serine ammonia-lyase activity"/>
    <property type="evidence" value="ECO:0007669"/>
    <property type="project" value="TreeGrafter"/>
</dbReference>
<evidence type="ECO:0000256" key="5">
    <source>
        <dbReference type="ARBA" id="ARBA00022898"/>
    </source>
</evidence>
<evidence type="ECO:0000256" key="4">
    <source>
        <dbReference type="ARBA" id="ARBA00012096"/>
    </source>
</evidence>
<dbReference type="GO" id="GO:0006567">
    <property type="term" value="P:L-threonine catabolic process"/>
    <property type="evidence" value="ECO:0007669"/>
    <property type="project" value="TreeGrafter"/>
</dbReference>
<keyword evidence="11" id="KW-1185">Reference proteome</keyword>
<feature type="domain" description="Tryptophan synthase beta chain-like PALP" evidence="9">
    <location>
        <begin position="22"/>
        <end position="304"/>
    </location>
</feature>
<evidence type="ECO:0000256" key="7">
    <source>
        <dbReference type="ARBA" id="ARBA00025527"/>
    </source>
</evidence>
<evidence type="ECO:0000313" key="10">
    <source>
        <dbReference type="EMBL" id="QIV84414.1"/>
    </source>
</evidence>
<protein>
    <recommendedName>
        <fullName evidence="4">threonine ammonia-lyase</fullName>
        <ecNumber evidence="4">4.3.1.19</ecNumber>
    </recommendedName>
    <alternativeName>
        <fullName evidence="8">Threonine deaminase</fullName>
    </alternativeName>
</protein>
<dbReference type="Gene3D" id="3.40.50.1100">
    <property type="match status" value="2"/>
</dbReference>
<evidence type="ECO:0000313" key="11">
    <source>
        <dbReference type="Proteomes" id="UP000501849"/>
    </source>
</evidence>
<dbReference type="RefSeq" id="WP_168144747.1">
    <property type="nucleotide sequence ID" value="NZ_CP038799.1"/>
</dbReference>
<name>A0A6H0SAS2_9MYCO</name>
<reference evidence="10 11" key="1">
    <citation type="submission" date="2019-04" db="EMBL/GenBank/DDBJ databases">
        <title>Draft, Whole-Genome Sequence of the Anthracene-degrading Mycobacterium frederiksbergense LB501T, Isolated from a Polycyclic Aromatic Hydrocarbon (PAH)-Contaminated Soil.</title>
        <authorList>
            <person name="Augelletti F."/>
        </authorList>
    </citation>
    <scope>NUCLEOTIDE SEQUENCE [LARGE SCALE GENOMIC DNA]</scope>
    <source>
        <strain evidence="10 11">LB 501T</strain>
    </source>
</reference>
<evidence type="ECO:0000256" key="2">
    <source>
        <dbReference type="ARBA" id="ARBA00001933"/>
    </source>
</evidence>
<organism evidence="10 11">
    <name type="scientific">Mycolicibacterium frederiksbergense</name>
    <dbReference type="NCBI Taxonomy" id="117567"/>
    <lineage>
        <taxon>Bacteria</taxon>
        <taxon>Bacillati</taxon>
        <taxon>Actinomycetota</taxon>
        <taxon>Actinomycetes</taxon>
        <taxon>Mycobacteriales</taxon>
        <taxon>Mycobacteriaceae</taxon>
        <taxon>Mycolicibacterium</taxon>
    </lineage>
</organism>
<keyword evidence="5" id="KW-0663">Pyridoxal phosphate</keyword>
<dbReference type="InterPro" id="IPR001926">
    <property type="entry name" value="TrpB-like_PALP"/>
</dbReference>
<dbReference type="EC" id="4.3.1.19" evidence="4"/>
<evidence type="ECO:0000259" key="9">
    <source>
        <dbReference type="Pfam" id="PF00291"/>
    </source>
</evidence>
<gene>
    <name evidence="10" type="ORF">EXE63_28670</name>
</gene>
<dbReference type="PANTHER" id="PTHR48078">
    <property type="entry name" value="THREONINE DEHYDRATASE, MITOCHONDRIAL-RELATED"/>
    <property type="match status" value="1"/>
</dbReference>
<keyword evidence="6" id="KW-0456">Lyase</keyword>
<dbReference type="GO" id="GO:0009097">
    <property type="term" value="P:isoleucine biosynthetic process"/>
    <property type="evidence" value="ECO:0007669"/>
    <property type="project" value="TreeGrafter"/>
</dbReference>
<dbReference type="KEGG" id="mfre:EXE63_28670"/>
<comment type="cofactor">
    <cofactor evidence="2">
        <name>pyridoxal 5'-phosphate</name>
        <dbReference type="ChEBI" id="CHEBI:597326"/>
    </cofactor>
</comment>
<comment type="catalytic activity">
    <reaction evidence="1">
        <text>L-threonine = 2-oxobutanoate + NH4(+)</text>
        <dbReference type="Rhea" id="RHEA:22108"/>
        <dbReference type="ChEBI" id="CHEBI:16763"/>
        <dbReference type="ChEBI" id="CHEBI:28938"/>
        <dbReference type="ChEBI" id="CHEBI:57926"/>
        <dbReference type="EC" id="4.3.1.19"/>
    </reaction>
</comment>
<dbReference type="CDD" id="cd01562">
    <property type="entry name" value="Thr-dehyd"/>
    <property type="match status" value="1"/>
</dbReference>
<dbReference type="InterPro" id="IPR036052">
    <property type="entry name" value="TrpB-like_PALP_sf"/>
</dbReference>
<proteinExistence type="inferred from homology"/>
<dbReference type="GO" id="GO:0004794">
    <property type="term" value="F:threonine deaminase activity"/>
    <property type="evidence" value="ECO:0007669"/>
    <property type="project" value="UniProtKB-EC"/>
</dbReference>
<dbReference type="FunFam" id="3.40.50.1100:FF:000005">
    <property type="entry name" value="Threonine dehydratase catabolic"/>
    <property type="match status" value="1"/>
</dbReference>
<accession>A0A6H0SAS2</accession>
<comment type="similarity">
    <text evidence="3">Belongs to the serine/threonine dehydratase family.</text>
</comment>
<dbReference type="PANTHER" id="PTHR48078:SF6">
    <property type="entry name" value="L-THREONINE DEHYDRATASE CATABOLIC TDCB"/>
    <property type="match status" value="1"/>
</dbReference>
<dbReference type="EMBL" id="CP038799">
    <property type="protein sequence ID" value="QIV84414.1"/>
    <property type="molecule type" value="Genomic_DNA"/>
</dbReference>
<dbReference type="Proteomes" id="UP000501849">
    <property type="component" value="Chromosome"/>
</dbReference>
<evidence type="ECO:0000256" key="1">
    <source>
        <dbReference type="ARBA" id="ARBA00001274"/>
    </source>
</evidence>
<evidence type="ECO:0000256" key="3">
    <source>
        <dbReference type="ARBA" id="ARBA00010869"/>
    </source>
</evidence>
<evidence type="ECO:0000256" key="6">
    <source>
        <dbReference type="ARBA" id="ARBA00023239"/>
    </source>
</evidence>